<keyword evidence="1" id="KW-1133">Transmembrane helix</keyword>
<gene>
    <name evidence="2" type="ordered locus">Metfor_2392</name>
</gene>
<dbReference type="Proteomes" id="UP000010824">
    <property type="component" value="Chromosome"/>
</dbReference>
<dbReference type="InParanoid" id="L0HJZ9"/>
<dbReference type="EMBL" id="CP003167">
    <property type="protein sequence ID" value="AGB03394.1"/>
    <property type="molecule type" value="Genomic_DNA"/>
</dbReference>
<proteinExistence type="predicted"/>
<keyword evidence="1" id="KW-0472">Membrane</keyword>
<accession>L0HJZ9</accession>
<keyword evidence="3" id="KW-1185">Reference proteome</keyword>
<dbReference type="AlphaFoldDB" id="L0HJZ9"/>
<reference evidence="3" key="1">
    <citation type="submission" date="2011-12" db="EMBL/GenBank/DDBJ databases">
        <title>Complete sequence of Methanoregula formicicum SMSP.</title>
        <authorList>
            <person name="Lucas S."/>
            <person name="Han J."/>
            <person name="Lapidus A."/>
            <person name="Cheng J.-F."/>
            <person name="Goodwin L."/>
            <person name="Pitluck S."/>
            <person name="Peters L."/>
            <person name="Ovchinnikova G."/>
            <person name="Teshima H."/>
            <person name="Detter J.C."/>
            <person name="Han C."/>
            <person name="Tapia R."/>
            <person name="Land M."/>
            <person name="Hauser L."/>
            <person name="Kyrpides N."/>
            <person name="Ivanova N."/>
            <person name="Pagani I."/>
            <person name="Imachi H."/>
            <person name="Tamaki H."/>
            <person name="Sekiguchi Y."/>
            <person name="Kamagata Y."/>
            <person name="Cadillo-Quiroz H."/>
            <person name="Zinder S."/>
            <person name="Liu W.-T."/>
            <person name="Woyke T."/>
        </authorList>
    </citation>
    <scope>NUCLEOTIDE SEQUENCE [LARGE SCALE GENOMIC DNA]</scope>
    <source>
        <strain evidence="3">DSM 22288 / NBRC 105244 / SMSP</strain>
    </source>
</reference>
<keyword evidence="1" id="KW-0812">Transmembrane</keyword>
<dbReference type="HOGENOM" id="CLU_564546_0_0_2"/>
<evidence type="ECO:0000256" key="1">
    <source>
        <dbReference type="SAM" id="Phobius"/>
    </source>
</evidence>
<protein>
    <submittedName>
        <fullName evidence="2">Uncharacterized protein</fullName>
    </submittedName>
</protein>
<feature type="transmembrane region" description="Helical" evidence="1">
    <location>
        <begin position="12"/>
        <end position="40"/>
    </location>
</feature>
<evidence type="ECO:0000313" key="2">
    <source>
        <dbReference type="EMBL" id="AGB03394.1"/>
    </source>
</evidence>
<organism evidence="2 3">
    <name type="scientific">Methanoregula formicica (strain DSM 22288 / NBRC 105244 / SMSP)</name>
    <dbReference type="NCBI Taxonomy" id="593750"/>
    <lineage>
        <taxon>Archaea</taxon>
        <taxon>Methanobacteriati</taxon>
        <taxon>Methanobacteriota</taxon>
        <taxon>Stenosarchaea group</taxon>
        <taxon>Methanomicrobia</taxon>
        <taxon>Methanomicrobiales</taxon>
        <taxon>Methanoregulaceae</taxon>
        <taxon>Methanoregula</taxon>
    </lineage>
</organism>
<feature type="transmembrane region" description="Helical" evidence="1">
    <location>
        <begin position="52"/>
        <end position="75"/>
    </location>
</feature>
<dbReference type="KEGG" id="mfo:Metfor_2392"/>
<name>L0HJZ9_METFS</name>
<reference evidence="2 3" key="2">
    <citation type="journal article" date="2014" name="Genome Announc.">
        <title>Complete Genome Sequence of Methanoregula formicica SMSPT, a Mesophilic Hydrogenotrophic Methanogen Isolated from a Methanogenic Upflow Anaerobic Sludge Blanket Reactor.</title>
        <authorList>
            <person name="Yamamoto K."/>
            <person name="Tamaki H."/>
            <person name="Cadillo-Quiroz H."/>
            <person name="Imachi H."/>
            <person name="Kyrpides N."/>
            <person name="Woyke T."/>
            <person name="Goodwin L."/>
            <person name="Zinder S.H."/>
            <person name="Kamagata Y."/>
            <person name="Liu W.T."/>
        </authorList>
    </citation>
    <scope>NUCLEOTIDE SEQUENCE [LARGE SCALE GENOMIC DNA]</scope>
    <source>
        <strain evidence="3">DSM 22288 / NBRC 105244 / SMSP</strain>
    </source>
</reference>
<sequence length="483" mass="56512" precursor="true">MDYKQVWVKLKHFFNFITIDVFFVLFGFVASVVAIITFIFGSLNTVVSSGAFPVLSVLALVISVVIMFIGALWIYHGRTNQIPIVRRSFFTDHDLEKSILQANRSVQFVFIFMQRLDFILEILTRKLQKDSHFVVEIYMVKRKRKNSETSYLRLRQADEYSNTASVRGMNQNLFEIFTFLLEHHQNVSIPIRNFQIKEYDFMPSICMYIFDKKKLVFGPYIAKPCDDIPLITIEGSDDDCWPNTPNNDVVSAYNNIQSHFRILGGTGYPYNKPRKNKQYPRRFSFWDGEFNVPIHTLIKTCSYQLDLQLNSQNLVAFSEFLDVENELFRDQIMDALGKDRDEARFDAVMRHLSDALTIVPAIETSDNIQECIEVVMHLAVRSAIHINANKNRRHNVLRLEQARGRIESYQFWLQTTRHGDGSELLKKFYTSIVEYQDQIASSNLDLTMTPLEIKTLARYVDKMRRSRQEVIHVLDKEFIRKKL</sequence>
<evidence type="ECO:0000313" key="3">
    <source>
        <dbReference type="Proteomes" id="UP000010824"/>
    </source>
</evidence>